<keyword evidence="8" id="KW-1133">Transmembrane helix</keyword>
<comment type="subcellular location">
    <subcellularLocation>
        <location evidence="1">Membrane</location>
        <topology evidence="1">Single-pass type II membrane protein</topology>
    </subcellularLocation>
</comment>
<dbReference type="SUPFAM" id="SSF53448">
    <property type="entry name" value="Nucleotide-diphospho-sugar transferases"/>
    <property type="match status" value="1"/>
</dbReference>
<dbReference type="PANTHER" id="PTHR19300">
    <property type="entry name" value="BETA-1,4-GALACTOSYLTRANSFERASE"/>
    <property type="match status" value="1"/>
</dbReference>
<dbReference type="CDD" id="cd00899">
    <property type="entry name" value="b4GalT"/>
    <property type="match status" value="1"/>
</dbReference>
<dbReference type="Gene3D" id="3.90.550.10">
    <property type="entry name" value="Spore Coat Polysaccharide Biosynthesis Protein SpsA, Chain A"/>
    <property type="match status" value="1"/>
</dbReference>
<dbReference type="OrthoDB" id="10038994at2759"/>
<dbReference type="EMBL" id="CAJNOC010000798">
    <property type="protein sequence ID" value="CAF0804114.1"/>
    <property type="molecule type" value="Genomic_DNA"/>
</dbReference>
<sequence>MTKQNFAEKAPIKVHSKYLNIGLNYSLFSNVTFFLKTNDSIENLYLSKFPNSTNSNLSIKIDIFNKTLCPMIPVNLSGRIPVNTNFDGTFDDLENSLSNLGIEKGGSWSPKECNAKYKKQQIEYGIYLVEPLQNLTFNRGLLMNIGFIESLKQTNETWECFIFHDVDLIPEDDRNIYSCPEQPRHMSSAVSTFNYRLPYDGIFGGVSALTKEQMEKVNGYSNLYFGWGGEDDDFRTRIVKNNFKISRYPLEIGRYYMAGHTRDQEINSERFKLLNAAVTRMKTDGLNSLEYRVNDTIISKLFTKVVVSYDQNGLLKKKY</sequence>
<dbReference type="Proteomes" id="UP000663879">
    <property type="component" value="Unassembled WGS sequence"/>
</dbReference>
<dbReference type="InterPro" id="IPR003859">
    <property type="entry name" value="Galactosyl_T"/>
</dbReference>
<evidence type="ECO:0000256" key="8">
    <source>
        <dbReference type="ARBA" id="ARBA00022989"/>
    </source>
</evidence>
<name>A0A813T510_9BILA</name>
<dbReference type="UniPathway" id="UPA00378"/>
<dbReference type="GO" id="GO:0005794">
    <property type="term" value="C:Golgi apparatus"/>
    <property type="evidence" value="ECO:0007669"/>
    <property type="project" value="TreeGrafter"/>
</dbReference>
<evidence type="ECO:0000256" key="11">
    <source>
        <dbReference type="RuleBase" id="RU368121"/>
    </source>
</evidence>
<evidence type="ECO:0000256" key="6">
    <source>
        <dbReference type="ARBA" id="ARBA00022692"/>
    </source>
</evidence>
<dbReference type="GO" id="GO:0005975">
    <property type="term" value="P:carbohydrate metabolic process"/>
    <property type="evidence" value="ECO:0007669"/>
    <property type="project" value="InterPro"/>
</dbReference>
<feature type="domain" description="Galactosyltransferase N-terminal" evidence="13">
    <location>
        <begin position="118"/>
        <end position="180"/>
    </location>
</feature>
<accession>A0A813T510</accession>
<comment type="pathway">
    <text evidence="2 11">Protein modification; protein glycosylation.</text>
</comment>
<dbReference type="PRINTS" id="PR02050">
    <property type="entry name" value="B14GALTRFASE"/>
</dbReference>
<dbReference type="InterPro" id="IPR027791">
    <property type="entry name" value="Galactosyl_T_C"/>
</dbReference>
<evidence type="ECO:0000256" key="1">
    <source>
        <dbReference type="ARBA" id="ARBA00004606"/>
    </source>
</evidence>
<comment type="similarity">
    <text evidence="3 11">Belongs to the glycosyltransferase 7 family.</text>
</comment>
<dbReference type="PANTHER" id="PTHR19300:SF57">
    <property type="entry name" value="BETA-1,4-N-ACETYLGALACTOSAMINYLTRANSFERASE"/>
    <property type="match status" value="1"/>
</dbReference>
<dbReference type="Pfam" id="PF02709">
    <property type="entry name" value="Glyco_transf_7C"/>
    <property type="match status" value="1"/>
</dbReference>
<evidence type="ECO:0000256" key="10">
    <source>
        <dbReference type="ARBA" id="ARBA00023180"/>
    </source>
</evidence>
<evidence type="ECO:0000256" key="7">
    <source>
        <dbReference type="ARBA" id="ARBA00022968"/>
    </source>
</evidence>
<evidence type="ECO:0000256" key="2">
    <source>
        <dbReference type="ARBA" id="ARBA00004922"/>
    </source>
</evidence>
<evidence type="ECO:0000259" key="13">
    <source>
        <dbReference type="Pfam" id="PF13733"/>
    </source>
</evidence>
<organism evidence="14 15">
    <name type="scientific">Brachionus calyciflorus</name>
    <dbReference type="NCBI Taxonomy" id="104777"/>
    <lineage>
        <taxon>Eukaryota</taxon>
        <taxon>Metazoa</taxon>
        <taxon>Spiralia</taxon>
        <taxon>Gnathifera</taxon>
        <taxon>Rotifera</taxon>
        <taxon>Eurotatoria</taxon>
        <taxon>Monogononta</taxon>
        <taxon>Pseudotrocha</taxon>
        <taxon>Ploima</taxon>
        <taxon>Brachionidae</taxon>
        <taxon>Brachionus</taxon>
    </lineage>
</organism>
<dbReference type="GO" id="GO:0008378">
    <property type="term" value="F:galactosyltransferase activity"/>
    <property type="evidence" value="ECO:0007669"/>
    <property type="project" value="TreeGrafter"/>
</dbReference>
<dbReference type="AlphaFoldDB" id="A0A813T510"/>
<protein>
    <recommendedName>
        <fullName evidence="11">Beta-1,4-galactosyltransferase</fullName>
        <ecNumber evidence="11">2.4.1.-</ecNumber>
    </recommendedName>
</protein>
<evidence type="ECO:0000313" key="15">
    <source>
        <dbReference type="Proteomes" id="UP000663879"/>
    </source>
</evidence>
<evidence type="ECO:0000259" key="12">
    <source>
        <dbReference type="Pfam" id="PF02709"/>
    </source>
</evidence>
<evidence type="ECO:0000256" key="3">
    <source>
        <dbReference type="ARBA" id="ARBA00005735"/>
    </source>
</evidence>
<feature type="domain" description="Galactosyltransferase C-terminal" evidence="12">
    <location>
        <begin position="184"/>
        <end position="260"/>
    </location>
</feature>
<evidence type="ECO:0000313" key="14">
    <source>
        <dbReference type="EMBL" id="CAF0804114.1"/>
    </source>
</evidence>
<dbReference type="Pfam" id="PF13733">
    <property type="entry name" value="Glyco_transf_7N"/>
    <property type="match status" value="1"/>
</dbReference>
<evidence type="ECO:0000256" key="5">
    <source>
        <dbReference type="ARBA" id="ARBA00022679"/>
    </source>
</evidence>
<evidence type="ECO:0000256" key="4">
    <source>
        <dbReference type="ARBA" id="ARBA00022676"/>
    </source>
</evidence>
<dbReference type="InterPro" id="IPR027995">
    <property type="entry name" value="Galactosyl_T_N"/>
</dbReference>
<evidence type="ECO:0000256" key="9">
    <source>
        <dbReference type="ARBA" id="ARBA00023136"/>
    </source>
</evidence>
<comment type="caution">
    <text evidence="14">The sequence shown here is derived from an EMBL/GenBank/DDBJ whole genome shotgun (WGS) entry which is preliminary data.</text>
</comment>
<keyword evidence="4 11" id="KW-0328">Glycosyltransferase</keyword>
<reference evidence="14" key="1">
    <citation type="submission" date="2021-02" db="EMBL/GenBank/DDBJ databases">
        <authorList>
            <person name="Nowell W R."/>
        </authorList>
    </citation>
    <scope>NUCLEOTIDE SEQUENCE</scope>
    <source>
        <strain evidence="14">Ploen Becks lab</strain>
    </source>
</reference>
<keyword evidence="6" id="KW-0812">Transmembrane</keyword>
<dbReference type="GO" id="GO:0016020">
    <property type="term" value="C:membrane"/>
    <property type="evidence" value="ECO:0007669"/>
    <property type="project" value="UniProtKB-SubCell"/>
</dbReference>
<comment type="function">
    <text evidence="11">Catalyses the transfer of galactose onto proteins or lipids.</text>
</comment>
<dbReference type="InterPro" id="IPR029044">
    <property type="entry name" value="Nucleotide-diphossugar_trans"/>
</dbReference>
<keyword evidence="15" id="KW-1185">Reference proteome</keyword>
<keyword evidence="9" id="KW-0472">Membrane</keyword>
<proteinExistence type="inferred from homology"/>
<keyword evidence="5 11" id="KW-0808">Transferase</keyword>
<keyword evidence="10 11" id="KW-0325">Glycoprotein</keyword>
<gene>
    <name evidence="14" type="ORF">OXX778_LOCUS6628</name>
</gene>
<keyword evidence="7 11" id="KW-0735">Signal-anchor</keyword>
<dbReference type="EC" id="2.4.1.-" evidence="11"/>